<gene>
    <name evidence="2" type="ORF">NCTC7582_05255</name>
</gene>
<evidence type="ECO:0000313" key="3">
    <source>
        <dbReference type="Proteomes" id="UP000251431"/>
    </source>
</evidence>
<evidence type="ECO:0000259" key="1">
    <source>
        <dbReference type="Pfam" id="PF12728"/>
    </source>
</evidence>
<dbReference type="RefSeq" id="WP_112118950.1">
    <property type="nucleotide sequence ID" value="NZ_UAQE01000010.1"/>
</dbReference>
<dbReference type="EMBL" id="UAQE01000010">
    <property type="protein sequence ID" value="SPU40711.1"/>
    <property type="molecule type" value="Genomic_DNA"/>
</dbReference>
<feature type="domain" description="Helix-turn-helix" evidence="1">
    <location>
        <begin position="11"/>
        <end position="51"/>
    </location>
</feature>
<sequence length="334" mass="38816">MGDIKNQEVKFYTRQQVAEMLDISERTVYTYVRDNKIRVAPNPYKIRKEAVYYCEEVDALVKAKKTIDPASTIAHVAKELGVSRQHIEYLITANSLNTNRIQRKNTVRITLPKETIEKLEELVQESQDKSPKYRKSTYFNEMNNIALYQRFVQEDGTYFRVDLVNNKWGYRDDEGHFIDLESAETTLKLKPVYNINQEPIKESNYVELTLTKDKPEVWLIFDYFLSTRGIENISIRNSAQSIQLYVVQGIISLTKNPLPTELSPFSIAKYITAGDIVIEQDELFIIGSSKRLYTYIKLDNYNSLIKEANIKDVSIGEMLDEILEAFFNQEGKLK</sequence>
<name>A0A2X1BG44_9BACI</name>
<organism evidence="2 3">
    <name type="scientific">Lysinibacillus capsici</name>
    <dbReference type="NCBI Taxonomy" id="2115968"/>
    <lineage>
        <taxon>Bacteria</taxon>
        <taxon>Bacillati</taxon>
        <taxon>Bacillota</taxon>
        <taxon>Bacilli</taxon>
        <taxon>Bacillales</taxon>
        <taxon>Bacillaceae</taxon>
        <taxon>Lysinibacillus</taxon>
    </lineage>
</organism>
<dbReference type="AlphaFoldDB" id="A0A2X1BG44"/>
<reference evidence="2 3" key="1">
    <citation type="submission" date="2018-06" db="EMBL/GenBank/DDBJ databases">
        <authorList>
            <consortium name="Pathogen Informatics"/>
            <person name="Doyle S."/>
        </authorList>
    </citation>
    <scope>NUCLEOTIDE SEQUENCE [LARGE SCALE GENOMIC DNA]</scope>
    <source>
        <strain evidence="2 3">NCTC7582</strain>
    </source>
</reference>
<dbReference type="InterPro" id="IPR041657">
    <property type="entry name" value="HTH_17"/>
</dbReference>
<protein>
    <submittedName>
        <fullName evidence="2">DNA binding domain, excisionase family</fullName>
    </submittedName>
</protein>
<accession>A0A2X1BG44</accession>
<dbReference type="Proteomes" id="UP000251431">
    <property type="component" value="Unassembled WGS sequence"/>
</dbReference>
<evidence type="ECO:0000313" key="2">
    <source>
        <dbReference type="EMBL" id="SPU40711.1"/>
    </source>
</evidence>
<proteinExistence type="predicted"/>
<dbReference type="Pfam" id="PF12728">
    <property type="entry name" value="HTH_17"/>
    <property type="match status" value="1"/>
</dbReference>